<dbReference type="InterPro" id="IPR040176">
    <property type="entry name" value="RNF121/RNF175"/>
</dbReference>
<dbReference type="Ensembl" id="ENSANIT00000027258.1">
    <property type="protein sequence ID" value="ENSANIP00000026388.1"/>
    <property type="gene ID" value="ENSANIG00000017705.1"/>
</dbReference>
<feature type="transmembrane region" description="Helical" evidence="6">
    <location>
        <begin position="37"/>
        <end position="57"/>
    </location>
</feature>
<evidence type="ECO:0000256" key="4">
    <source>
        <dbReference type="ARBA" id="ARBA00022989"/>
    </source>
</evidence>
<sequence>DFFFFIIFSNLPVKMQELTLQIHIEVRLLVTLLQIFYWWKSLSMWGMVSVITSYISFRANCKPLLGRTPQLAYRWFLLIYKLSYAIGIMGYLVSSGKIGTEQSHLSTLLWFHDRMESDDSMDFAVTLLFCGLYYGMMGRDFAETCSDYMAPTISVSAGDQHPEYDLQGLEVSSGISCAAGFVRIRSTGYFCSKLTSLFLEESCSCAMDKLLNSLVNLMIRRIALMKQ</sequence>
<comment type="subcellular location">
    <subcellularLocation>
        <location evidence="1">Membrane</location>
        <topology evidence="1">Multi-pass membrane protein</topology>
    </subcellularLocation>
</comment>
<dbReference type="GO" id="GO:0005789">
    <property type="term" value="C:endoplasmic reticulum membrane"/>
    <property type="evidence" value="ECO:0007669"/>
    <property type="project" value="TreeGrafter"/>
</dbReference>
<dbReference type="GO" id="GO:0036503">
    <property type="term" value="P:ERAD pathway"/>
    <property type="evidence" value="ECO:0007669"/>
    <property type="project" value="TreeGrafter"/>
</dbReference>
<evidence type="ECO:0000313" key="8">
    <source>
        <dbReference type="Proteomes" id="UP000694541"/>
    </source>
</evidence>
<keyword evidence="3" id="KW-0479">Metal-binding</keyword>
<dbReference type="PANTHER" id="PTHR13407:SF2">
    <property type="entry name" value="RING FINGER PROTEIN 175"/>
    <property type="match status" value="1"/>
</dbReference>
<evidence type="ECO:0000256" key="3">
    <source>
        <dbReference type="ARBA" id="ARBA00022723"/>
    </source>
</evidence>
<keyword evidence="5 6" id="KW-0472">Membrane</keyword>
<dbReference type="Proteomes" id="UP000694541">
    <property type="component" value="Unplaced"/>
</dbReference>
<dbReference type="GO" id="GO:0000139">
    <property type="term" value="C:Golgi membrane"/>
    <property type="evidence" value="ECO:0007669"/>
    <property type="project" value="TreeGrafter"/>
</dbReference>
<evidence type="ECO:0000256" key="1">
    <source>
        <dbReference type="ARBA" id="ARBA00004141"/>
    </source>
</evidence>
<name>A0A8B9NQR7_9AVES</name>
<reference evidence="7" key="2">
    <citation type="submission" date="2025-09" db="UniProtKB">
        <authorList>
            <consortium name="Ensembl"/>
        </authorList>
    </citation>
    <scope>IDENTIFICATION</scope>
</reference>
<evidence type="ECO:0000256" key="6">
    <source>
        <dbReference type="SAM" id="Phobius"/>
    </source>
</evidence>
<keyword evidence="4 6" id="KW-1133">Transmembrane helix</keyword>
<proteinExistence type="predicted"/>
<evidence type="ECO:0000256" key="2">
    <source>
        <dbReference type="ARBA" id="ARBA00022692"/>
    </source>
</evidence>
<feature type="transmembrane region" description="Helical" evidence="6">
    <location>
        <begin position="120"/>
        <end position="136"/>
    </location>
</feature>
<keyword evidence="2 6" id="KW-0812">Transmembrane</keyword>
<dbReference type="GO" id="GO:0046872">
    <property type="term" value="F:metal ion binding"/>
    <property type="evidence" value="ECO:0007669"/>
    <property type="project" value="UniProtKB-KW"/>
</dbReference>
<evidence type="ECO:0000256" key="5">
    <source>
        <dbReference type="ARBA" id="ARBA00023136"/>
    </source>
</evidence>
<reference evidence="7" key="1">
    <citation type="submission" date="2025-08" db="UniProtKB">
        <authorList>
            <consortium name="Ensembl"/>
        </authorList>
    </citation>
    <scope>IDENTIFICATION</scope>
</reference>
<accession>A0A8B9NQR7</accession>
<feature type="transmembrane region" description="Helical" evidence="6">
    <location>
        <begin position="78"/>
        <end position="100"/>
    </location>
</feature>
<protein>
    <submittedName>
        <fullName evidence="7">Uncharacterized protein</fullName>
    </submittedName>
</protein>
<evidence type="ECO:0000313" key="7">
    <source>
        <dbReference type="Ensembl" id="ENSANIP00000026388.1"/>
    </source>
</evidence>
<dbReference type="PANTHER" id="PTHR13407">
    <property type="entry name" value="RNF121 PROTEIN"/>
    <property type="match status" value="1"/>
</dbReference>
<dbReference type="GO" id="GO:0061630">
    <property type="term" value="F:ubiquitin protein ligase activity"/>
    <property type="evidence" value="ECO:0007669"/>
    <property type="project" value="TreeGrafter"/>
</dbReference>
<dbReference type="AlphaFoldDB" id="A0A8B9NQR7"/>
<keyword evidence="8" id="KW-1185">Reference proteome</keyword>
<organism evidence="7 8">
    <name type="scientific">Accipiter nisus</name>
    <name type="common">Eurasian sparrowhawk</name>
    <dbReference type="NCBI Taxonomy" id="211598"/>
    <lineage>
        <taxon>Eukaryota</taxon>
        <taxon>Metazoa</taxon>
        <taxon>Chordata</taxon>
        <taxon>Craniata</taxon>
        <taxon>Vertebrata</taxon>
        <taxon>Euteleostomi</taxon>
        <taxon>Archelosauria</taxon>
        <taxon>Archosauria</taxon>
        <taxon>Dinosauria</taxon>
        <taxon>Saurischia</taxon>
        <taxon>Theropoda</taxon>
        <taxon>Coelurosauria</taxon>
        <taxon>Aves</taxon>
        <taxon>Neognathae</taxon>
        <taxon>Neoaves</taxon>
        <taxon>Telluraves</taxon>
        <taxon>Accipitrimorphae</taxon>
        <taxon>Accipitriformes</taxon>
        <taxon>Accipitridae</taxon>
        <taxon>Accipitrinae</taxon>
        <taxon>Accipiter</taxon>
    </lineage>
</organism>